<name>A0A2L0UZH6_9CAUD</name>
<dbReference type="GeneID" id="40088193"/>
<dbReference type="Proteomes" id="UP000223025">
    <property type="component" value="Segment"/>
</dbReference>
<evidence type="ECO:0000313" key="2">
    <source>
        <dbReference type="Proteomes" id="UP000223025"/>
    </source>
</evidence>
<evidence type="ECO:0000313" key="1">
    <source>
        <dbReference type="EMBL" id="AUZ94972.1"/>
    </source>
</evidence>
<dbReference type="RefSeq" id="YP_009611855.1">
    <property type="nucleotide sequence ID" value="NC_042013.1"/>
</dbReference>
<protein>
    <submittedName>
        <fullName evidence="1">Uncharacterized protein</fullName>
    </submittedName>
</protein>
<dbReference type="EMBL" id="MF403008">
    <property type="protein sequence ID" value="AUZ94972.1"/>
    <property type="molecule type" value="Genomic_DNA"/>
</dbReference>
<accession>A0A2L0UZH6</accession>
<sequence length="370" mass="42293">MKTFLNEMRSFIPGAKPNTRNATRHVRATVNDIQIDEFTKRFSFTSDKDTTCSNTYLTHRVVFDNDVIPVVLSNKQFKTSKGSILQKQLTPTKLGIYGEYTNLDFFVNRVSEGFSNVDIDTDTRDMLLNILNHVSYGESINKFSLYKASKRAIDKDYGEILAGAHVIRMNGNVTFAEGEASAFYDLTSIKDKNLIKYNVKSGSGSGQSFKSVIPSGSGHCVDLIHILQEKLVGREKLHKYVKRAKDEDSPIYDIMKNLQIQETKDQFISMMNTISKKTNDECGVPKNFDIYNAEDAYLFAGCTLISHHYPIDLVTDSLKNNDIRILHIRSGKDNIYIQEPHDIKYKMHYWGNYAHLYNNFPGFKGLYYDK</sequence>
<proteinExistence type="predicted"/>
<reference evidence="1 2" key="1">
    <citation type="submission" date="2017-06" db="EMBL/GenBank/DDBJ databases">
        <authorList>
            <person name="Kim H.J."/>
            <person name="Triplett B.A."/>
        </authorList>
    </citation>
    <scope>NUCLEOTIDE SEQUENCE [LARGE SCALE GENOMIC DNA]</scope>
</reference>
<keyword evidence="2" id="KW-1185">Reference proteome</keyword>
<organism evidence="1 2">
    <name type="scientific">Agrobacterium phage Atu_ph07</name>
    <dbReference type="NCBI Taxonomy" id="2024264"/>
    <lineage>
        <taxon>Viruses</taxon>
        <taxon>Duplodnaviria</taxon>
        <taxon>Heunggongvirae</taxon>
        <taxon>Uroviricota</taxon>
        <taxon>Caudoviricetes</taxon>
        <taxon>Polybotosvirus</taxon>
        <taxon>Polybotosvirus Atuph07</taxon>
    </lineage>
</organism>
<dbReference type="KEGG" id="vg:40088193"/>